<reference evidence="2" key="1">
    <citation type="submission" date="2014-11" db="EMBL/GenBank/DDBJ databases">
        <authorList>
            <person name="Amaro Gonzalez C."/>
        </authorList>
    </citation>
    <scope>NUCLEOTIDE SEQUENCE</scope>
</reference>
<organism evidence="2">
    <name type="scientific">Anguilla anguilla</name>
    <name type="common">European freshwater eel</name>
    <name type="synonym">Muraena anguilla</name>
    <dbReference type="NCBI Taxonomy" id="7936"/>
    <lineage>
        <taxon>Eukaryota</taxon>
        <taxon>Metazoa</taxon>
        <taxon>Chordata</taxon>
        <taxon>Craniata</taxon>
        <taxon>Vertebrata</taxon>
        <taxon>Euteleostomi</taxon>
        <taxon>Actinopterygii</taxon>
        <taxon>Neopterygii</taxon>
        <taxon>Teleostei</taxon>
        <taxon>Anguilliformes</taxon>
        <taxon>Anguillidae</taxon>
        <taxon>Anguilla</taxon>
    </lineage>
</organism>
<feature type="region of interest" description="Disordered" evidence="1">
    <location>
        <begin position="1"/>
        <end position="41"/>
    </location>
</feature>
<reference evidence="2" key="2">
    <citation type="journal article" date="2015" name="Fish Shellfish Immunol.">
        <title>Early steps in the European eel (Anguilla anguilla)-Vibrio vulnificus interaction in the gills: Role of the RtxA13 toxin.</title>
        <authorList>
            <person name="Callol A."/>
            <person name="Pajuelo D."/>
            <person name="Ebbesson L."/>
            <person name="Teles M."/>
            <person name="MacKenzie S."/>
            <person name="Amaro C."/>
        </authorList>
    </citation>
    <scope>NUCLEOTIDE SEQUENCE</scope>
</reference>
<proteinExistence type="predicted"/>
<accession>A0A0E9PUW9</accession>
<sequence>MNSFESDTTQPNGITHTPSVKSTESCPDHPKLSKWERFGGANGPALLSVALRFRTRE</sequence>
<evidence type="ECO:0000313" key="2">
    <source>
        <dbReference type="EMBL" id="JAH07875.1"/>
    </source>
</evidence>
<dbReference type="EMBL" id="GBXM01100702">
    <property type="protein sequence ID" value="JAH07875.1"/>
    <property type="molecule type" value="Transcribed_RNA"/>
</dbReference>
<feature type="compositionally biased region" description="Basic and acidic residues" evidence="1">
    <location>
        <begin position="26"/>
        <end position="37"/>
    </location>
</feature>
<name>A0A0E9PUW9_ANGAN</name>
<protein>
    <submittedName>
        <fullName evidence="2">Uncharacterized protein</fullName>
    </submittedName>
</protein>
<feature type="compositionally biased region" description="Polar residues" evidence="1">
    <location>
        <begin position="1"/>
        <end position="25"/>
    </location>
</feature>
<evidence type="ECO:0000256" key="1">
    <source>
        <dbReference type="SAM" id="MobiDB-lite"/>
    </source>
</evidence>
<dbReference type="AlphaFoldDB" id="A0A0E9PUW9"/>